<evidence type="ECO:0000313" key="1">
    <source>
        <dbReference type="EMBL" id="KAF5806264.1"/>
    </source>
</evidence>
<accession>A0A9K3J0C8</accession>
<sequence length="112" mass="12129">MLASIDLTNSLSSAPTLPPGDPIFKRKPLLIEAAVPVTADGEFVTFCTATNGNARRLITALTVSRIPFFPPPGPPQHLISLRCTSDNKSDRSFTCSSLSNTWRKVELPPGRH</sequence>
<reference evidence="1" key="2">
    <citation type="submission" date="2020-06" db="EMBL/GenBank/DDBJ databases">
        <title>Helianthus annuus Genome sequencing and assembly Release 2.</title>
        <authorList>
            <person name="Gouzy J."/>
            <person name="Langlade N."/>
            <person name="Munos S."/>
        </authorList>
    </citation>
    <scope>NUCLEOTIDE SEQUENCE</scope>
    <source>
        <tissue evidence="1">Leaves</tissue>
    </source>
</reference>
<name>A0A9K3J0C8_HELAN</name>
<evidence type="ECO:0000313" key="2">
    <source>
        <dbReference type="Proteomes" id="UP000215914"/>
    </source>
</evidence>
<proteinExistence type="predicted"/>
<dbReference type="EMBL" id="MNCJ02000320">
    <property type="protein sequence ID" value="KAF5806264.1"/>
    <property type="molecule type" value="Genomic_DNA"/>
</dbReference>
<dbReference type="Gramene" id="mRNA:HanXRQr2_Chr05g0219331">
    <property type="protein sequence ID" value="CDS:HanXRQr2_Chr05g0219331.1"/>
    <property type="gene ID" value="HanXRQr2_Chr05g0219331"/>
</dbReference>
<protein>
    <submittedName>
        <fullName evidence="1">Uncharacterized protein</fullName>
    </submittedName>
</protein>
<keyword evidence="2" id="KW-1185">Reference proteome</keyword>
<reference evidence="1" key="1">
    <citation type="journal article" date="2017" name="Nature">
        <title>The sunflower genome provides insights into oil metabolism, flowering and Asterid evolution.</title>
        <authorList>
            <person name="Badouin H."/>
            <person name="Gouzy J."/>
            <person name="Grassa C.J."/>
            <person name="Murat F."/>
            <person name="Staton S.E."/>
            <person name="Cottret L."/>
            <person name="Lelandais-Briere C."/>
            <person name="Owens G.L."/>
            <person name="Carrere S."/>
            <person name="Mayjonade B."/>
            <person name="Legrand L."/>
            <person name="Gill N."/>
            <person name="Kane N.C."/>
            <person name="Bowers J.E."/>
            <person name="Hubner S."/>
            <person name="Bellec A."/>
            <person name="Berard A."/>
            <person name="Berges H."/>
            <person name="Blanchet N."/>
            <person name="Boniface M.C."/>
            <person name="Brunel D."/>
            <person name="Catrice O."/>
            <person name="Chaidir N."/>
            <person name="Claudel C."/>
            <person name="Donnadieu C."/>
            <person name="Faraut T."/>
            <person name="Fievet G."/>
            <person name="Helmstetter N."/>
            <person name="King M."/>
            <person name="Knapp S.J."/>
            <person name="Lai Z."/>
            <person name="Le Paslier M.C."/>
            <person name="Lippi Y."/>
            <person name="Lorenzon L."/>
            <person name="Mandel J.R."/>
            <person name="Marage G."/>
            <person name="Marchand G."/>
            <person name="Marquand E."/>
            <person name="Bret-Mestries E."/>
            <person name="Morien E."/>
            <person name="Nambeesan S."/>
            <person name="Nguyen T."/>
            <person name="Pegot-Espagnet P."/>
            <person name="Pouilly N."/>
            <person name="Raftis F."/>
            <person name="Sallet E."/>
            <person name="Schiex T."/>
            <person name="Thomas J."/>
            <person name="Vandecasteele C."/>
            <person name="Vares D."/>
            <person name="Vear F."/>
            <person name="Vautrin S."/>
            <person name="Crespi M."/>
            <person name="Mangin B."/>
            <person name="Burke J.M."/>
            <person name="Salse J."/>
            <person name="Munos S."/>
            <person name="Vincourt P."/>
            <person name="Rieseberg L.H."/>
            <person name="Langlade N.B."/>
        </authorList>
    </citation>
    <scope>NUCLEOTIDE SEQUENCE</scope>
    <source>
        <tissue evidence="1">Leaves</tissue>
    </source>
</reference>
<gene>
    <name evidence="1" type="ORF">HanXRQr2_Chr05g0219331</name>
</gene>
<organism evidence="1 2">
    <name type="scientific">Helianthus annuus</name>
    <name type="common">Common sunflower</name>
    <dbReference type="NCBI Taxonomy" id="4232"/>
    <lineage>
        <taxon>Eukaryota</taxon>
        <taxon>Viridiplantae</taxon>
        <taxon>Streptophyta</taxon>
        <taxon>Embryophyta</taxon>
        <taxon>Tracheophyta</taxon>
        <taxon>Spermatophyta</taxon>
        <taxon>Magnoliopsida</taxon>
        <taxon>eudicotyledons</taxon>
        <taxon>Gunneridae</taxon>
        <taxon>Pentapetalae</taxon>
        <taxon>asterids</taxon>
        <taxon>campanulids</taxon>
        <taxon>Asterales</taxon>
        <taxon>Asteraceae</taxon>
        <taxon>Asteroideae</taxon>
        <taxon>Heliantheae alliance</taxon>
        <taxon>Heliantheae</taxon>
        <taxon>Helianthus</taxon>
    </lineage>
</organism>
<comment type="caution">
    <text evidence="1">The sequence shown here is derived from an EMBL/GenBank/DDBJ whole genome shotgun (WGS) entry which is preliminary data.</text>
</comment>
<dbReference type="AlphaFoldDB" id="A0A9K3J0C8"/>
<dbReference type="Proteomes" id="UP000215914">
    <property type="component" value="Unassembled WGS sequence"/>
</dbReference>